<feature type="repeat" description="TPR" evidence="3">
    <location>
        <begin position="29"/>
        <end position="62"/>
    </location>
</feature>
<dbReference type="RefSeq" id="WP_185296080.1">
    <property type="nucleotide sequence ID" value="NZ_AP023287.1"/>
</dbReference>
<protein>
    <recommendedName>
        <fullName evidence="6">Tetratricopeptide repeat protein</fullName>
    </recommendedName>
</protein>
<dbReference type="PANTHER" id="PTHR45588">
    <property type="entry name" value="TPR DOMAIN-CONTAINING PROTEIN"/>
    <property type="match status" value="1"/>
</dbReference>
<keyword evidence="2 3" id="KW-0802">TPR repeat</keyword>
<sequence>MTKTLGSEVEPYYDLGSYHRPVDTPSAQAQTWFDRGMVWSYAFNHEEAVRCFERALELDSDLAIARWGIAYAVGPNYNKPWEAFDPVDLGASLARARMELRLASEGRASAVERGLIDALQARFPTEDPDDVAALQDGHTAYADVMARLAAAYPDDVDVQALAADALVNITAWALWDTRTGEPAPGSRVVQAKAILDATLETAAGREHPGVLHLYLHTMEMSATPEDALPAADLLRGLVPDGGHLQHMPSHIDVLCGRYRASVTANQAAVQADRKFVDRAGPLNFYSLYRAHDLHFVVYSAMFEGASGIALQAADELAAQLTPELLAIESPPMADWLEAFVPLRVHVLVRFGHWDELIAEPLPDDQALYCTTTATIHYGRGVAHAAKGHLDQARAEREAFAAAYARIPESRYLFNNTSRDILAVAEAMLDGEIAYRAGQFDEAFAHLRRAIERDDSLPYDEPWGWMQPTRHAYGALLLEQGRVEEAAAAYAADLGLDPALSRSSQHPGNVWSLHGYHECLQRLGRGAEAAIIGQQLTLAQARADVPINASCACRLDVADDCCSS</sequence>
<dbReference type="PANTHER" id="PTHR45588:SF1">
    <property type="entry name" value="WW DOMAIN-CONTAINING PROTEIN"/>
    <property type="match status" value="1"/>
</dbReference>
<dbReference type="InterPro" id="IPR011990">
    <property type="entry name" value="TPR-like_helical_dom_sf"/>
</dbReference>
<name>A0A6S6P400_9MYCO</name>
<dbReference type="AlphaFoldDB" id="A0A6S6P400"/>
<reference evidence="4 5" key="1">
    <citation type="submission" date="2020-07" db="EMBL/GenBank/DDBJ databases">
        <title>Complete genome sequence of Mycolicibacterium litorale like strain isolated from cardiac implantable electronic device infection.</title>
        <authorList>
            <person name="Fukano H."/>
            <person name="Miyama H."/>
            <person name="Hoshino Y."/>
        </authorList>
    </citation>
    <scope>NUCLEOTIDE SEQUENCE [LARGE SCALE GENOMIC DNA]</scope>
    <source>
        <strain evidence="4 5">NIIDNTM18</strain>
    </source>
</reference>
<evidence type="ECO:0000313" key="5">
    <source>
        <dbReference type="Proteomes" id="UP000515734"/>
    </source>
</evidence>
<dbReference type="Proteomes" id="UP000515734">
    <property type="component" value="Chromosome"/>
</dbReference>
<organism evidence="4 5">
    <name type="scientific">Mycolicibacterium litorale</name>
    <dbReference type="NCBI Taxonomy" id="758802"/>
    <lineage>
        <taxon>Bacteria</taxon>
        <taxon>Bacillati</taxon>
        <taxon>Actinomycetota</taxon>
        <taxon>Actinomycetes</taxon>
        <taxon>Mycobacteriales</taxon>
        <taxon>Mycobacteriaceae</taxon>
        <taxon>Mycolicibacterium</taxon>
    </lineage>
</organism>
<dbReference type="InterPro" id="IPR019734">
    <property type="entry name" value="TPR_rpt"/>
</dbReference>
<dbReference type="InterPro" id="IPR013105">
    <property type="entry name" value="TPR_2"/>
</dbReference>
<evidence type="ECO:0000313" key="4">
    <source>
        <dbReference type="EMBL" id="BCI53394.1"/>
    </source>
</evidence>
<dbReference type="PROSITE" id="PS50005">
    <property type="entry name" value="TPR"/>
    <property type="match status" value="1"/>
</dbReference>
<dbReference type="SUPFAM" id="SSF48452">
    <property type="entry name" value="TPR-like"/>
    <property type="match status" value="2"/>
</dbReference>
<accession>A0A6S6P400</accession>
<evidence type="ECO:0008006" key="6">
    <source>
        <dbReference type="Google" id="ProtNLM"/>
    </source>
</evidence>
<gene>
    <name evidence="4" type="ORF">NIIDNTM18_26720</name>
</gene>
<proteinExistence type="predicted"/>
<evidence type="ECO:0000256" key="3">
    <source>
        <dbReference type="PROSITE-ProRule" id="PRU00339"/>
    </source>
</evidence>
<dbReference type="Pfam" id="PF07719">
    <property type="entry name" value="TPR_2"/>
    <property type="match status" value="1"/>
</dbReference>
<keyword evidence="1" id="KW-0677">Repeat</keyword>
<evidence type="ECO:0000256" key="1">
    <source>
        <dbReference type="ARBA" id="ARBA00022737"/>
    </source>
</evidence>
<evidence type="ECO:0000256" key="2">
    <source>
        <dbReference type="ARBA" id="ARBA00022803"/>
    </source>
</evidence>
<dbReference type="Gene3D" id="1.25.40.10">
    <property type="entry name" value="Tetratricopeptide repeat domain"/>
    <property type="match status" value="2"/>
</dbReference>
<dbReference type="EMBL" id="AP023287">
    <property type="protein sequence ID" value="BCI53394.1"/>
    <property type="molecule type" value="Genomic_DNA"/>
</dbReference>
<dbReference type="SMART" id="SM00028">
    <property type="entry name" value="TPR"/>
    <property type="match status" value="3"/>
</dbReference>